<organism evidence="2 3">
    <name type="scientific">Coccomyxa viridis</name>
    <dbReference type="NCBI Taxonomy" id="1274662"/>
    <lineage>
        <taxon>Eukaryota</taxon>
        <taxon>Viridiplantae</taxon>
        <taxon>Chlorophyta</taxon>
        <taxon>core chlorophytes</taxon>
        <taxon>Trebouxiophyceae</taxon>
        <taxon>Trebouxiophyceae incertae sedis</taxon>
        <taxon>Coccomyxaceae</taxon>
        <taxon>Coccomyxa</taxon>
    </lineage>
</organism>
<evidence type="ECO:0000313" key="2">
    <source>
        <dbReference type="EMBL" id="CAK0763266.1"/>
    </source>
</evidence>
<dbReference type="InterPro" id="IPR014710">
    <property type="entry name" value="RmlC-like_jellyroll"/>
</dbReference>
<dbReference type="EMBL" id="CAUYUE010000004">
    <property type="protein sequence ID" value="CAK0763266.1"/>
    <property type="molecule type" value="Genomic_DNA"/>
</dbReference>
<dbReference type="PANTHER" id="PTHR11635:SF152">
    <property type="entry name" value="CAMP-DEPENDENT PROTEIN KINASE TYPE I REGULATORY SUBUNIT-RELATED"/>
    <property type="match status" value="1"/>
</dbReference>
<dbReference type="PROSITE" id="PS00888">
    <property type="entry name" value="CNMP_BINDING_1"/>
    <property type="match status" value="1"/>
</dbReference>
<dbReference type="PRINTS" id="PR00103">
    <property type="entry name" value="CAMPKINASE"/>
</dbReference>
<dbReference type="PROSITE" id="PS00889">
    <property type="entry name" value="CNMP_BINDING_2"/>
    <property type="match status" value="4"/>
</dbReference>
<reference evidence="2 3" key="1">
    <citation type="submission" date="2023-10" db="EMBL/GenBank/DDBJ databases">
        <authorList>
            <person name="Maclean D."/>
            <person name="Macfadyen A."/>
        </authorList>
    </citation>
    <scope>NUCLEOTIDE SEQUENCE [LARGE SCALE GENOMIC DNA]</scope>
</reference>
<dbReference type="SUPFAM" id="SSF51206">
    <property type="entry name" value="cAMP-binding domain-like"/>
    <property type="match status" value="4"/>
</dbReference>
<dbReference type="PROSITE" id="PS50042">
    <property type="entry name" value="CNMP_BINDING_3"/>
    <property type="match status" value="4"/>
</dbReference>
<dbReference type="PANTHER" id="PTHR11635">
    <property type="entry name" value="CAMP-DEPENDENT PROTEIN KINASE REGULATORY CHAIN"/>
    <property type="match status" value="1"/>
</dbReference>
<name>A0AAV1I0I1_9CHLO</name>
<accession>A0AAV1I0I1</accession>
<dbReference type="InterPro" id="IPR018490">
    <property type="entry name" value="cNMP-bd_dom_sf"/>
</dbReference>
<dbReference type="CDD" id="cd00038">
    <property type="entry name" value="CAP_ED"/>
    <property type="match status" value="4"/>
</dbReference>
<evidence type="ECO:0000259" key="1">
    <source>
        <dbReference type="PROSITE" id="PS50042"/>
    </source>
</evidence>
<dbReference type="Gene3D" id="2.60.120.10">
    <property type="entry name" value="Jelly Rolls"/>
    <property type="match status" value="4"/>
</dbReference>
<dbReference type="GO" id="GO:0030552">
    <property type="term" value="F:cAMP binding"/>
    <property type="evidence" value="ECO:0007669"/>
    <property type="project" value="TreeGrafter"/>
</dbReference>
<dbReference type="SMART" id="SM00100">
    <property type="entry name" value="cNMP"/>
    <property type="match status" value="4"/>
</dbReference>
<feature type="domain" description="Cyclic nucleotide-binding" evidence="1">
    <location>
        <begin position="302"/>
        <end position="418"/>
    </location>
</feature>
<dbReference type="InterPro" id="IPR050503">
    <property type="entry name" value="cAMP-dep_PK_reg_su-like"/>
</dbReference>
<keyword evidence="3" id="KW-1185">Reference proteome</keyword>
<comment type="caution">
    <text evidence="2">The sequence shown here is derived from an EMBL/GenBank/DDBJ whole genome shotgun (WGS) entry which is preliminary data.</text>
</comment>
<dbReference type="AlphaFoldDB" id="A0AAV1I0I1"/>
<proteinExistence type="predicted"/>
<feature type="domain" description="Cyclic nucleotide-binding" evidence="1">
    <location>
        <begin position="183"/>
        <end position="293"/>
    </location>
</feature>
<protein>
    <recommendedName>
        <fullName evidence="1">Cyclic nucleotide-binding domain-containing protein</fullName>
    </recommendedName>
</protein>
<dbReference type="Pfam" id="PF00027">
    <property type="entry name" value="cNMP_binding"/>
    <property type="match status" value="4"/>
</dbReference>
<dbReference type="InterPro" id="IPR018488">
    <property type="entry name" value="cNMP-bd_CS"/>
</dbReference>
<dbReference type="InterPro" id="IPR000595">
    <property type="entry name" value="cNMP-bd_dom"/>
</dbReference>
<dbReference type="Proteomes" id="UP001314263">
    <property type="component" value="Unassembled WGS sequence"/>
</dbReference>
<feature type="domain" description="Cyclic nucleotide-binding" evidence="1">
    <location>
        <begin position="421"/>
        <end position="534"/>
    </location>
</feature>
<sequence>MDNGADTEEAQKQKVARKRIAIAAEALSSASDVKIPNIPKTEAVLRVLERAVEGNLLFDMLSLPARQAIFRSMALQMVSAGTTIISQGDTDATKFYVLEKGTCDVLISSNATGNLPRKVHTYTSGSGFGELALLYSAPRAASVLAITDCKLWVMERAVYMAIKRTYQEQLAALKRKMVASVPILAVLSEDNRELIASALEPVEFRAGQTIFRQGERGDRFYIIQEGAVVVSKTADGERSVLARLGEGAYFGERALIKDDVRAADVMADLYTVCYSLGRKEFDALLGPIEDVWRFEALRRVPVLFALSEQQLFELAHCMKNHSIAAGQMVFRQSDPGDVFYVIEEGTFTIFDNSGRELARVSKGSCFGELALLHQDVRAANVKALTDGALLALHRDDFNTLLGSLTHIRHMWRFEALRKVPLFASLSPSQKSQLCTALRPLRVKAGTAIVRAGDAGNTFYVVEAGTCTVHSTQGKEVGRLGPTMYFGELALLRSEPRAATVAALTDCDLLELGRADFLALLGPLAKALEAQTAKM</sequence>
<dbReference type="GO" id="GO:0004862">
    <property type="term" value="F:cAMP-dependent protein kinase inhibitor activity"/>
    <property type="evidence" value="ECO:0007669"/>
    <property type="project" value="TreeGrafter"/>
</dbReference>
<feature type="domain" description="Cyclic nucleotide-binding" evidence="1">
    <location>
        <begin position="57"/>
        <end position="162"/>
    </location>
</feature>
<dbReference type="GO" id="GO:0005829">
    <property type="term" value="C:cytosol"/>
    <property type="evidence" value="ECO:0007669"/>
    <property type="project" value="TreeGrafter"/>
</dbReference>
<dbReference type="GO" id="GO:0005952">
    <property type="term" value="C:cAMP-dependent protein kinase complex"/>
    <property type="evidence" value="ECO:0007669"/>
    <property type="project" value="InterPro"/>
</dbReference>
<evidence type="ECO:0000313" key="3">
    <source>
        <dbReference type="Proteomes" id="UP001314263"/>
    </source>
</evidence>
<dbReference type="GO" id="GO:0034236">
    <property type="term" value="F:protein kinase A catalytic subunit binding"/>
    <property type="evidence" value="ECO:0007669"/>
    <property type="project" value="TreeGrafter"/>
</dbReference>
<gene>
    <name evidence="2" type="ORF">CVIRNUC_003040</name>
</gene>